<feature type="region of interest" description="Disordered" evidence="5">
    <location>
        <begin position="505"/>
        <end position="574"/>
    </location>
</feature>
<proteinExistence type="predicted"/>
<dbReference type="eggNOG" id="ENOG502QV5S">
    <property type="taxonomic scope" value="Eukaryota"/>
</dbReference>
<dbReference type="GO" id="GO:0007096">
    <property type="term" value="P:regulation of exit from mitosis"/>
    <property type="evidence" value="ECO:0007669"/>
    <property type="project" value="TreeGrafter"/>
</dbReference>
<dbReference type="OrthoDB" id="3363151at2759"/>
<evidence type="ECO:0000256" key="3">
    <source>
        <dbReference type="ARBA" id="ARBA00022989"/>
    </source>
</evidence>
<evidence type="ECO:0000313" key="8">
    <source>
        <dbReference type="Proteomes" id="UP000008066"/>
    </source>
</evidence>
<feature type="compositionally biased region" description="Polar residues" evidence="5">
    <location>
        <begin position="539"/>
        <end position="549"/>
    </location>
</feature>
<dbReference type="GO" id="GO:0012505">
    <property type="term" value="C:endomembrane system"/>
    <property type="evidence" value="ECO:0007669"/>
    <property type="project" value="UniProtKB-SubCell"/>
</dbReference>
<evidence type="ECO:0000313" key="7">
    <source>
        <dbReference type="EMBL" id="EGS21195.1"/>
    </source>
</evidence>
<feature type="compositionally biased region" description="Low complexity" evidence="5">
    <location>
        <begin position="403"/>
        <end position="439"/>
    </location>
</feature>
<feature type="transmembrane region" description="Helical" evidence="6">
    <location>
        <begin position="82"/>
        <end position="107"/>
    </location>
</feature>
<dbReference type="GO" id="GO:0043007">
    <property type="term" value="P:maintenance of rDNA"/>
    <property type="evidence" value="ECO:0007669"/>
    <property type="project" value="TreeGrafter"/>
</dbReference>
<dbReference type="GeneID" id="18257077"/>
<name>G0S3R9_CHATD</name>
<dbReference type="OMA" id="WEVAVWD"/>
<dbReference type="PANTHER" id="PTHR28293">
    <property type="entry name" value="NUCLEAR RIM PROTEIN 1"/>
    <property type="match status" value="1"/>
</dbReference>
<protein>
    <recommendedName>
        <fullName evidence="9">Nuclear rim protein 1</fullName>
    </recommendedName>
</protein>
<organism evidence="8">
    <name type="scientific">Chaetomium thermophilum (strain DSM 1495 / CBS 144.50 / IMI 039719)</name>
    <name type="common">Thermochaetoides thermophila</name>
    <dbReference type="NCBI Taxonomy" id="759272"/>
    <lineage>
        <taxon>Eukaryota</taxon>
        <taxon>Fungi</taxon>
        <taxon>Dikarya</taxon>
        <taxon>Ascomycota</taxon>
        <taxon>Pezizomycotina</taxon>
        <taxon>Sordariomycetes</taxon>
        <taxon>Sordariomycetidae</taxon>
        <taxon>Sordariales</taxon>
        <taxon>Chaetomiaceae</taxon>
        <taxon>Thermochaetoides</taxon>
    </lineage>
</organism>
<evidence type="ECO:0000256" key="1">
    <source>
        <dbReference type="ARBA" id="ARBA00004127"/>
    </source>
</evidence>
<evidence type="ECO:0000256" key="5">
    <source>
        <dbReference type="SAM" id="MobiDB-lite"/>
    </source>
</evidence>
<dbReference type="AlphaFoldDB" id="G0S3R9"/>
<evidence type="ECO:0000256" key="6">
    <source>
        <dbReference type="SAM" id="Phobius"/>
    </source>
</evidence>
<dbReference type="STRING" id="759272.G0S3R9"/>
<dbReference type="EMBL" id="GL988041">
    <property type="protein sequence ID" value="EGS21195.1"/>
    <property type="molecule type" value="Genomic_DNA"/>
</dbReference>
<feature type="compositionally biased region" description="Low complexity" evidence="5">
    <location>
        <begin position="371"/>
        <end position="394"/>
    </location>
</feature>
<dbReference type="RefSeq" id="XP_006693491.1">
    <property type="nucleotide sequence ID" value="XM_006693428.1"/>
</dbReference>
<evidence type="ECO:0008006" key="9">
    <source>
        <dbReference type="Google" id="ProtNLM"/>
    </source>
</evidence>
<keyword evidence="8" id="KW-1185">Reference proteome</keyword>
<sequence>MPPRPQRLVRRLPLRERIRQILNPMDFYLWLSEEIQTFDWDSIAFGTRFGLIANFLFLIARANTGGTREAFDDVFGDAPASGWFTLVANFLQWLLITISILNAFYAITRKRTYRLFEMSVESNGPGTPSAQRVRVDSTPSASTPVRLIQTILRPETADQRAHPDPSRDVWELRVWDPFPATLRMFCLFSPGHVLIHMLFLPLPTLDPRPSMTVFKCILLQVILSTQLWLFHLRFAQQAKDTAIIQREVMHEYDVKFVHPRLHPVYREVGTQVSISDGKIKEEDVRLGTPSTLIRRSFQPNPNPNYVRHIDPDGQIPVTRTTMSPTPLRPYQQSVSSNFFTPPKPPVNPFTPSKPTFAQHLRQTMLRQNAATTTTTSTGTSTTSTNTDPSTPSVTNANASTNKTPSFTSSFASTSTNSSFTTTQSTTSSQPTRVSQLSQPSLPPPSTAQAPGLGGSLGVYTHMNSPLKKRNPYLLNEGPNGGYVGSPRNSREMAALEQRELAERMIRQSSPGKKDRHSHITTTGAQGGSQSGEESEQENSRVSGGNNSFAHSPEKLARLRANRWTQERFPTRKLP</sequence>
<keyword evidence="4 6" id="KW-0472">Membrane</keyword>
<feature type="compositionally biased region" description="Basic and acidic residues" evidence="5">
    <location>
        <begin position="564"/>
        <end position="574"/>
    </location>
</feature>
<feature type="region of interest" description="Disordered" evidence="5">
    <location>
        <begin position="369"/>
        <end position="491"/>
    </location>
</feature>
<dbReference type="PANTHER" id="PTHR28293:SF1">
    <property type="entry name" value="NUCLEAR RIM PROTEIN 1"/>
    <property type="match status" value="1"/>
</dbReference>
<evidence type="ECO:0000256" key="4">
    <source>
        <dbReference type="ARBA" id="ARBA00023136"/>
    </source>
</evidence>
<dbReference type="Proteomes" id="UP000008066">
    <property type="component" value="Unassembled WGS sequence"/>
</dbReference>
<dbReference type="InterPro" id="IPR018819">
    <property type="entry name" value="Nur1/Mug154"/>
</dbReference>
<keyword evidence="2 6" id="KW-0812">Transmembrane</keyword>
<dbReference type="HOGENOM" id="CLU_044030_1_0_1"/>
<dbReference type="Pfam" id="PF10332">
    <property type="entry name" value="DUF2418"/>
    <property type="match status" value="1"/>
</dbReference>
<reference evidence="7 8" key="1">
    <citation type="journal article" date="2011" name="Cell">
        <title>Insight into structure and assembly of the nuclear pore complex by utilizing the genome of a eukaryotic thermophile.</title>
        <authorList>
            <person name="Amlacher S."/>
            <person name="Sarges P."/>
            <person name="Flemming D."/>
            <person name="van Noort V."/>
            <person name="Kunze R."/>
            <person name="Devos D.P."/>
            <person name="Arumugam M."/>
            <person name="Bork P."/>
            <person name="Hurt E."/>
        </authorList>
    </citation>
    <scope>NUCLEOTIDE SEQUENCE [LARGE SCALE GENOMIC DNA]</scope>
    <source>
        <strain evidence="8">DSM 1495 / CBS 144.50 / IMI 039719</strain>
    </source>
</reference>
<gene>
    <name evidence="7" type="ORF">CTHT_0030390</name>
</gene>
<comment type="subcellular location">
    <subcellularLocation>
        <location evidence="1">Endomembrane system</location>
        <topology evidence="1">Multi-pass membrane protein</topology>
    </subcellularLocation>
</comment>
<dbReference type="KEGG" id="cthr:CTHT_0030390"/>
<keyword evidence="3 6" id="KW-1133">Transmembrane helix</keyword>
<accession>G0S3R9</accession>
<evidence type="ECO:0000256" key="2">
    <source>
        <dbReference type="ARBA" id="ARBA00022692"/>
    </source>
</evidence>